<feature type="region of interest" description="Disordered" evidence="1">
    <location>
        <begin position="1"/>
        <end position="41"/>
    </location>
</feature>
<sequence>MHTSTSARSRIDDAVTGDTAAARRHRRPTDAVGVGGGDDRW</sequence>
<gene>
    <name evidence="2" type="ORF">ACFOUR_18040</name>
</gene>
<comment type="caution">
    <text evidence="2">The sequence shown here is derived from an EMBL/GenBank/DDBJ whole genome shotgun (WGS) entry which is preliminary data.</text>
</comment>
<evidence type="ECO:0000313" key="3">
    <source>
        <dbReference type="Proteomes" id="UP001595846"/>
    </source>
</evidence>
<reference evidence="2 3" key="1">
    <citation type="journal article" date="2019" name="Int. J. Syst. Evol. Microbiol.">
        <title>The Global Catalogue of Microorganisms (GCM) 10K type strain sequencing project: providing services to taxonomists for standard genome sequencing and annotation.</title>
        <authorList>
            <consortium name="The Broad Institute Genomics Platform"/>
            <consortium name="The Broad Institute Genome Sequencing Center for Infectious Disease"/>
            <person name="Wu L."/>
            <person name="Ma J."/>
        </authorList>
    </citation>
    <scope>NUCLEOTIDE SEQUENCE [LARGE SCALE GENOMIC DNA]</scope>
    <source>
        <strain evidence="2 3">IBRC-M 10256</strain>
    </source>
</reference>
<keyword evidence="3" id="KW-1185">Reference proteome</keyword>
<proteinExistence type="predicted"/>
<dbReference type="Proteomes" id="UP001595846">
    <property type="component" value="Unassembled WGS sequence"/>
</dbReference>
<dbReference type="GeneID" id="73901629"/>
<accession>A0ABD5NTA5</accession>
<dbReference type="RefSeq" id="WP_256532537.1">
    <property type="nucleotide sequence ID" value="NZ_CP101824.1"/>
</dbReference>
<dbReference type="EMBL" id="JBHSAQ010000016">
    <property type="protein sequence ID" value="MFC3960259.1"/>
    <property type="molecule type" value="Genomic_DNA"/>
</dbReference>
<dbReference type="AlphaFoldDB" id="A0ABD5NTA5"/>
<name>A0ABD5NTA5_9EURY</name>
<evidence type="ECO:0000313" key="2">
    <source>
        <dbReference type="EMBL" id="MFC3960259.1"/>
    </source>
</evidence>
<evidence type="ECO:0000256" key="1">
    <source>
        <dbReference type="SAM" id="MobiDB-lite"/>
    </source>
</evidence>
<organism evidence="2 3">
    <name type="scientific">Halovivax cerinus</name>
    <dbReference type="NCBI Taxonomy" id="1487865"/>
    <lineage>
        <taxon>Archaea</taxon>
        <taxon>Methanobacteriati</taxon>
        <taxon>Methanobacteriota</taxon>
        <taxon>Stenosarchaea group</taxon>
        <taxon>Halobacteria</taxon>
        <taxon>Halobacteriales</taxon>
        <taxon>Natrialbaceae</taxon>
        <taxon>Halovivax</taxon>
    </lineage>
</organism>
<protein>
    <submittedName>
        <fullName evidence="2">Uncharacterized protein</fullName>
    </submittedName>
</protein>